<dbReference type="InterPro" id="IPR056823">
    <property type="entry name" value="TEN-like_YD-shell"/>
</dbReference>
<sequence>MHHEYNEHHDLVHTWDSDGRETLYTYDQEHNPVRTMEKIKEGKWKETARKYDFRGRCILERDALGNESLKEYEASRAYPSRVITPKGEETAYGYDTVGRRLSISNTYGTVELAYNSRNFVTSRIDGEGYTTRRFYDRMGNLTTYYPPVQWEKKESGYEYRHDFLERVVDTISPLQEHHRVFRNFDGDITSRIHPVSYALKGEEGEGTRYEYNSDGNCIRILYPDGGVERRFYDADGNMIKQVQPESYDADSDDGNGYRYAYDACGRMTEVQDPGGNILHTYEYNGHGQILREVDGEGKEVLYTYNDLGWKIREQIKVQETDPALYRVIAYTYDSQGNKVEEAYGQQEVEQDGEPDGWHRIHFSYDKNNHLNVVKDDFGAKMRYDYDCLGNVTLEERVIADGVHSVIHYAYNKNGWLVQRTEEIQGNGPVQAAVTRYAYDANGNLTKITTPKGSEIHRSYDADDRLTEERVLDRKNGIDRRVQYAYDAAGNVLKQAILGTDGECLESSTRYDLKDRATHRTNPAGGVTRYLYDRNDRLRKEINPYGYEPESDDGAGVSYTYDSRGNRIRTTNALGEVVQEFSYNLRNQPVIQKDTFGNRTELSYELDGKIKDVRRSGNHQRTLQQYEYNARGQITGVVDGNQNPISYDVDSWGRITGIGFADGVKEGYEYTPAGQVSRTIDGNGNAVQYRYNSLGKVSERTDQLGFTETFRYDEEGNLSLHIDRDGRQLQRACNVFGQPVYEKASDAEGKHTNISTWHYDSLGRVTRAVCDGKSYEYIYDAHGNLKEKRSNGKRLVSYTHDRAGQITEIRDPAGVCTRYEYDILGRRSRIFNDDGLEVRYGYDALNRICDIRYGNGVKTAYTYDGDGNVRTLETRAGENVLLSFAYRYDGNGNRTAKTGMQATLGGITTGNNALDISYAYDVRGQLLEERRNGASVSYAYDKAGNRIRKTDGQGEIRYLYNEKNQLVEEESPADRKQFSYDRQGGIIEEKNAAGIRRFSYNSRHQQTRGETETGSVQENRYDAEGLRFELLENGRRTSFVYHDGELLQEEGREEQKTSYHLGAGMEAFRRGQELSYYHRDEQQSTTFITGGHGDVLNSYQYDAFGIPLDTTEQLNNRIRYTGQQYDELTEQYYLRARYYNPVAGRFMQEDVYQGDGLNLYAYCGNNPVVYDDPSGYKRKACPPQGKISESVDETSYGKSSSNCTELVPYYPANNGAESGSSSLQDIANKAAQEYNAKYNPYERAISKGYTDVKKTANGGVSFQGSEYMYYHNGQEARKVIQATGNRNNDFKMANQAMRLLETPDGYVWHHLDDYNVEKNTITMELVMDEAHNASKPHSGGCAQYDSVNGPTYNKKRR</sequence>
<dbReference type="NCBIfam" id="TIGR03696">
    <property type="entry name" value="Rhs_assc_core"/>
    <property type="match status" value="1"/>
</dbReference>
<dbReference type="Pfam" id="PF05593">
    <property type="entry name" value="RHS_repeat"/>
    <property type="match status" value="1"/>
</dbReference>
<dbReference type="InterPro" id="IPR032869">
    <property type="entry name" value="WHH_dom_containing"/>
</dbReference>
<dbReference type="Pfam" id="PF14414">
    <property type="entry name" value="WHH"/>
    <property type="match status" value="1"/>
</dbReference>
<evidence type="ECO:0000313" key="4">
    <source>
        <dbReference type="EMBL" id="QNM01513.1"/>
    </source>
</evidence>
<dbReference type="PANTHER" id="PTHR32305:SF15">
    <property type="entry name" value="PROTEIN RHSA-RELATED"/>
    <property type="match status" value="1"/>
</dbReference>
<reference evidence="4 5" key="1">
    <citation type="submission" date="2020-08" db="EMBL/GenBank/DDBJ databases">
        <authorList>
            <person name="Liu C."/>
            <person name="Sun Q."/>
        </authorList>
    </citation>
    <scope>NUCLEOTIDE SEQUENCE [LARGE SCALE GENOMIC DNA]</scope>
    <source>
        <strain evidence="4 5">NSJ-8</strain>
    </source>
</reference>
<dbReference type="InterPro" id="IPR050708">
    <property type="entry name" value="T6SS_VgrG/RHS"/>
</dbReference>
<keyword evidence="4" id="KW-0255">Endonuclease</keyword>
<feature type="domain" description="Teneurin-like YD-shell" evidence="3">
    <location>
        <begin position="181"/>
        <end position="338"/>
    </location>
</feature>
<proteinExistence type="predicted"/>
<dbReference type="KEGG" id="ssun:H9Q77_10325"/>
<dbReference type="InterPro" id="IPR006530">
    <property type="entry name" value="YD"/>
</dbReference>
<dbReference type="Proteomes" id="UP000515981">
    <property type="component" value="Chromosome"/>
</dbReference>
<keyword evidence="4" id="KW-0540">Nuclease</keyword>
<evidence type="ECO:0000256" key="2">
    <source>
        <dbReference type="SAM" id="MobiDB-lite"/>
    </source>
</evidence>
<keyword evidence="4" id="KW-0378">Hydrolase</keyword>
<feature type="domain" description="Teneurin-like YD-shell" evidence="3">
    <location>
        <begin position="376"/>
        <end position="565"/>
    </location>
</feature>
<dbReference type="InterPro" id="IPR022385">
    <property type="entry name" value="Rhs_assc_core"/>
</dbReference>
<name>A0A7G9FSI1_9FIRM</name>
<keyword evidence="5" id="KW-1185">Reference proteome</keyword>
<dbReference type="RefSeq" id="WP_249325448.1">
    <property type="nucleotide sequence ID" value="NZ_CP060633.1"/>
</dbReference>
<evidence type="ECO:0000313" key="5">
    <source>
        <dbReference type="Proteomes" id="UP000515981"/>
    </source>
</evidence>
<dbReference type="Gene3D" id="2.180.10.10">
    <property type="entry name" value="RHS repeat-associated core"/>
    <property type="match status" value="5"/>
</dbReference>
<evidence type="ECO:0000256" key="1">
    <source>
        <dbReference type="ARBA" id="ARBA00022737"/>
    </source>
</evidence>
<gene>
    <name evidence="4" type="ORF">H9Q77_10325</name>
</gene>
<accession>A0A7G9FSI1</accession>
<organism evidence="4 5">
    <name type="scientific">Simiaoa sunii</name>
    <dbReference type="NCBI Taxonomy" id="2763672"/>
    <lineage>
        <taxon>Bacteria</taxon>
        <taxon>Bacillati</taxon>
        <taxon>Bacillota</taxon>
        <taxon>Clostridia</taxon>
        <taxon>Lachnospirales</taxon>
        <taxon>Lachnospiraceae</taxon>
        <taxon>Simiaoa</taxon>
    </lineage>
</organism>
<protein>
    <submittedName>
        <fullName evidence="4">HNH endonuclease</fullName>
    </submittedName>
</protein>
<dbReference type="InterPro" id="IPR031325">
    <property type="entry name" value="RHS_repeat"/>
</dbReference>
<feature type="domain" description="Teneurin-like YD-shell" evidence="3">
    <location>
        <begin position="795"/>
        <end position="879"/>
    </location>
</feature>
<keyword evidence="1" id="KW-0677">Repeat</keyword>
<dbReference type="PANTHER" id="PTHR32305">
    <property type="match status" value="1"/>
</dbReference>
<feature type="region of interest" description="Disordered" evidence="2">
    <location>
        <begin position="1333"/>
        <end position="1356"/>
    </location>
</feature>
<dbReference type="NCBIfam" id="TIGR01643">
    <property type="entry name" value="YD_repeat_2x"/>
    <property type="match status" value="8"/>
</dbReference>
<dbReference type="EMBL" id="CP060633">
    <property type="protein sequence ID" value="QNM01513.1"/>
    <property type="molecule type" value="Genomic_DNA"/>
</dbReference>
<dbReference type="GO" id="GO:0004519">
    <property type="term" value="F:endonuclease activity"/>
    <property type="evidence" value="ECO:0007669"/>
    <property type="project" value="UniProtKB-KW"/>
</dbReference>
<dbReference type="Pfam" id="PF25023">
    <property type="entry name" value="TEN_YD-shell"/>
    <property type="match status" value="4"/>
</dbReference>
<feature type="domain" description="Teneurin-like YD-shell" evidence="3">
    <location>
        <begin position="908"/>
        <end position="1167"/>
    </location>
</feature>
<evidence type="ECO:0000259" key="3">
    <source>
        <dbReference type="Pfam" id="PF25023"/>
    </source>
</evidence>